<protein>
    <submittedName>
        <fullName evidence="1">Uncharacterized protein</fullName>
    </submittedName>
</protein>
<proteinExistence type="predicted"/>
<accession>A0A087BI41</accession>
<dbReference type="EMBL" id="JGZC01000005">
    <property type="protein sequence ID" value="KFI70691.1"/>
    <property type="molecule type" value="Genomic_DNA"/>
</dbReference>
<evidence type="ECO:0000313" key="2">
    <source>
        <dbReference type="Proteomes" id="UP000029060"/>
    </source>
</evidence>
<dbReference type="STRING" id="78345.BMERY_0105"/>
<evidence type="ECO:0000313" key="1">
    <source>
        <dbReference type="EMBL" id="KFI70691.1"/>
    </source>
</evidence>
<dbReference type="Proteomes" id="UP000029060">
    <property type="component" value="Unassembled WGS sequence"/>
</dbReference>
<dbReference type="eggNOG" id="COG3023">
    <property type="taxonomic scope" value="Bacteria"/>
</dbReference>
<comment type="caution">
    <text evidence="1">The sequence shown here is derived from an EMBL/GenBank/DDBJ whole genome shotgun (WGS) entry which is preliminary data.</text>
</comment>
<keyword evidence="2" id="KW-1185">Reference proteome</keyword>
<sequence length="287" mass="29851">MPTVSADRELIGNATGTVTDDWSADGLASGRRAYRVDDRSIVALNTATPLYRDLQTGDKGDDVLALNNELNRLGYNSVPDSNTYWWATSDGWRQLMADNGNASDGSLKLADTIWIPGDSVNVDSWSAVKGSVVASDAAVGKVPGNLTRLTIKNGTASSEDRIIVASGVTGTLPANSTEMTDDTFLQQVSETEAYRSLSQDGKSAGLDATLTLSKPLRALRVPAGAVFGISGSDGCIVPESGKTKGKPMSVSIVGSELGVSMITSDSADISAISTIRIGSGLDALRCG</sequence>
<gene>
    <name evidence="1" type="ORF">BMERY_0105</name>
</gene>
<name>A0A087BI41_9BIFI</name>
<reference evidence="1 2" key="1">
    <citation type="submission" date="2014-03" db="EMBL/GenBank/DDBJ databases">
        <title>Genomics of Bifidobacteria.</title>
        <authorList>
            <person name="Ventura M."/>
            <person name="Milani C."/>
            <person name="Lugli G.A."/>
        </authorList>
    </citation>
    <scope>NUCLEOTIDE SEQUENCE [LARGE SCALE GENOMIC DNA]</scope>
    <source>
        <strain evidence="1 2">LMG 11341</strain>
    </source>
</reference>
<dbReference type="AlphaFoldDB" id="A0A087BI41"/>
<organism evidence="1 2">
    <name type="scientific">Bifidobacterium merycicum</name>
    <dbReference type="NCBI Taxonomy" id="78345"/>
    <lineage>
        <taxon>Bacteria</taxon>
        <taxon>Bacillati</taxon>
        <taxon>Actinomycetota</taxon>
        <taxon>Actinomycetes</taxon>
        <taxon>Bifidobacteriales</taxon>
        <taxon>Bifidobacteriaceae</taxon>
        <taxon>Bifidobacterium</taxon>
    </lineage>
</organism>